<gene>
    <name evidence="1" type="ORF">BM1374165_01118</name>
</gene>
<dbReference type="Proteomes" id="UP000019801">
    <property type="component" value="Chromosome I"/>
</dbReference>
<evidence type="ECO:0000313" key="1">
    <source>
        <dbReference type="EMBL" id="CDO47118.1"/>
    </source>
</evidence>
<sequence length="37" mass="4142">MLISAYMFGCDFIKNSSLIEYGRVSFTAQFFIAGLSI</sequence>
<dbReference type="AlphaFoldDB" id="X5M820"/>
<organism evidence="1 2">
    <name type="scientific">Bartonella henselae</name>
    <name type="common">Rochalimaea henselae</name>
    <dbReference type="NCBI Taxonomy" id="38323"/>
    <lineage>
        <taxon>Bacteria</taxon>
        <taxon>Pseudomonadati</taxon>
        <taxon>Pseudomonadota</taxon>
        <taxon>Alphaproteobacteria</taxon>
        <taxon>Hyphomicrobiales</taxon>
        <taxon>Bartonellaceae</taxon>
        <taxon>Bartonella</taxon>
    </lineage>
</organism>
<reference evidence="2" key="1">
    <citation type="submission" date="2013-11" db="EMBL/GenBank/DDBJ databases">
        <title>Genome sequencing of Bartonella spp. isolated from human blood.</title>
        <authorList>
            <person name="Raoult D."/>
        </authorList>
    </citation>
    <scope>NUCLEOTIDE SEQUENCE</scope>
    <source>
        <strain evidence="2">BM1374165</strain>
    </source>
</reference>
<dbReference type="KEGG" id="bhs:BM1374165_01118"/>
<name>X5M820_BARHN</name>
<proteinExistence type="predicted"/>
<evidence type="ECO:0000313" key="2">
    <source>
        <dbReference type="Proteomes" id="UP000019801"/>
    </source>
</evidence>
<dbReference type="EMBL" id="HG969191">
    <property type="protein sequence ID" value="CDO47118.1"/>
    <property type="molecule type" value="Genomic_DNA"/>
</dbReference>
<dbReference type="PATRIC" id="fig|38323.4.peg.1183"/>
<accession>X5M820</accession>
<protein>
    <submittedName>
        <fullName evidence="1">Uncharacterized protein</fullName>
    </submittedName>
</protein>